<dbReference type="EMBL" id="MK697699">
    <property type="protein sequence ID" value="QHR90241.1"/>
    <property type="molecule type" value="Genomic_DNA"/>
</dbReference>
<evidence type="ECO:0000313" key="1">
    <source>
        <dbReference type="EMBL" id="QHR90241.1"/>
    </source>
</evidence>
<geneLocation type="mitochondrion" evidence="1"/>
<protein>
    <submittedName>
        <fullName evidence="1">Uncharacterized protein</fullName>
    </submittedName>
</protein>
<reference evidence="1" key="1">
    <citation type="submission" date="2019-03" db="EMBL/GenBank/DDBJ databases">
        <title>Largest Complete Mitochondrial Genome of a Gymnosperm, Sitka Spruce (Picea sitchensis), Indicates Complex Physical Structure.</title>
        <authorList>
            <person name="Jackman S.D."/>
            <person name="Coombe L."/>
            <person name="Warren R."/>
            <person name="Kirk H."/>
            <person name="Trinh E."/>
            <person name="McLeod T."/>
            <person name="Pleasance S."/>
            <person name="Pandoh P."/>
            <person name="Zhao Y."/>
            <person name="Coope R."/>
            <person name="Bousquet J."/>
            <person name="Bohlmann J.C."/>
            <person name="Jones S.J.M."/>
            <person name="Birol I."/>
        </authorList>
    </citation>
    <scope>NUCLEOTIDE SEQUENCE</scope>
    <source>
        <strain evidence="1">Q903</strain>
    </source>
</reference>
<name>A0A6B9XV87_PICSI</name>
<proteinExistence type="predicted"/>
<gene>
    <name evidence="1" type="primary">orf04287</name>
    <name evidence="1" type="ORF">Q903MT_gene4264</name>
</gene>
<accession>A0A6B9XV87</accession>
<organism evidence="1">
    <name type="scientific">Picea sitchensis</name>
    <name type="common">Sitka spruce</name>
    <name type="synonym">Pinus sitchensis</name>
    <dbReference type="NCBI Taxonomy" id="3332"/>
    <lineage>
        <taxon>Eukaryota</taxon>
        <taxon>Viridiplantae</taxon>
        <taxon>Streptophyta</taxon>
        <taxon>Embryophyta</taxon>
        <taxon>Tracheophyta</taxon>
        <taxon>Spermatophyta</taxon>
        <taxon>Pinopsida</taxon>
        <taxon>Pinidae</taxon>
        <taxon>Conifers I</taxon>
        <taxon>Pinales</taxon>
        <taxon>Pinaceae</taxon>
        <taxon>Picea</taxon>
    </lineage>
</organism>
<dbReference type="AlphaFoldDB" id="A0A6B9XV87"/>
<sequence length="77" mass="8361">MNYGRQGDGMMAWGMGWHGQGVLKGQGVHKNGVFYCLMADIDGWAAGNLWANSKTSLFIGVVKQTGKVQQLTRSASR</sequence>
<keyword evidence="1" id="KW-0496">Mitochondrion</keyword>